<protein>
    <submittedName>
        <fullName evidence="2">Orf1</fullName>
    </submittedName>
</protein>
<evidence type="ECO:0000313" key="4">
    <source>
        <dbReference type="Proteomes" id="UP000509470"/>
    </source>
</evidence>
<reference evidence="3" key="2">
    <citation type="submission" date="2003-07" db="EMBL/GenBank/DDBJ databases">
        <title>Genomic organization of the temperate bacteriophage LE1 from the spirochete Leptospira biflexa, behaving as a plasmid.</title>
        <authorList>
            <person name="Bourhy P."/>
            <person name="Frangeul L."/>
            <person name="Glaser P."/>
            <person name="and Saint Girons I."/>
        </authorList>
    </citation>
    <scope>NUCLEOTIDE SEQUENCE</scope>
</reference>
<evidence type="ECO:0000313" key="3">
    <source>
        <dbReference type="EMBL" id="CAE14792.1"/>
    </source>
</evidence>
<keyword evidence="4" id="KW-1185">Reference proteome</keyword>
<feature type="compositionally biased region" description="Polar residues" evidence="1">
    <location>
        <begin position="366"/>
        <end position="377"/>
    </location>
</feature>
<accession>Q9G095</accession>
<dbReference type="EMBL" id="AF261714">
    <property type="protein sequence ID" value="AAG16684.1"/>
    <property type="molecule type" value="Genomic_DNA"/>
</dbReference>
<name>Q9G095_9CAUD</name>
<proteinExistence type="predicted"/>
<sequence length="394" mass="45796">MLRLFLSVDIQGSTNQKNNINYSTLYDDYISKSKIFRNLLKGGLIDLPTGKEEEGFIEELILESIANTVQERKYLDWLESQSTLFQDFNTQFIAFLSKNYNEHLSDSDSEKFLWKSIGDELVYVFEVKNRTEVHNICLSFLAAVYFLDEKLSQANYYRLKASAWTAGFPIRNREIQFPFPKTYVKKGDSDEFTEYNYPHLDFIGPDIDIGFRLGKFCWPGLMAVSMDLAQLLAESTVDEKLTVRFVGWENLKGVWNNIPYPIFWVKLDKNQISSQGLKEYKCYNASDVSISRNLENFDKNKASGYIDEDTQNIAEIRKELPDFLGLVKPYFEDEHDAMPSQHQKIKELIKNLEVYKKVKKRETEAQSESLPNNTENIDSFIEDKLKNKFEPSGS</sequence>
<dbReference type="Proteomes" id="UP000509470">
    <property type="component" value="Segment"/>
</dbReference>
<dbReference type="EMBL" id="BX571876">
    <property type="protein sequence ID" value="CAE14792.1"/>
    <property type="molecule type" value="Genomic_DNA"/>
</dbReference>
<reference evidence="2 4" key="1">
    <citation type="journal article" date="2000" name="J. Bacteriol.">
        <title>The LE1 bacteriophage replicates as a plasmid within Leptospira biflexa: construction of an L. biflexa-Escherichia coli shuttle vector.</title>
        <authorList>
            <person name="Saint Girons I."/>
            <person name="Bourhy P."/>
            <person name="Ottone C."/>
            <person name="Picardeau M."/>
            <person name="Yelton D."/>
            <person name="Hendrix R.W."/>
            <person name="Glaser P."/>
            <person name="Charon N."/>
        </authorList>
    </citation>
    <scope>NUCLEOTIDE SEQUENCE</scope>
</reference>
<feature type="region of interest" description="Disordered" evidence="1">
    <location>
        <begin position="361"/>
        <end position="394"/>
    </location>
</feature>
<evidence type="ECO:0000256" key="1">
    <source>
        <dbReference type="SAM" id="MobiDB-lite"/>
    </source>
</evidence>
<gene>
    <name evidence="3" type="ORF">LE1-0080</name>
</gene>
<evidence type="ECO:0000313" key="2">
    <source>
        <dbReference type="EMBL" id="AAG16684.1"/>
    </source>
</evidence>
<organism evidence="2">
    <name type="scientific">Leptospira phage LE1</name>
    <dbReference type="NCBI Taxonomy" id="137511"/>
    <lineage>
        <taxon>Viruses</taxon>
        <taxon>Duplodnaviria</taxon>
        <taxon>Heunggongvirae</taxon>
        <taxon>Uroviricota</taxon>
        <taxon>Caudoviricetes</taxon>
        <taxon>Saintgironsvirus</taxon>
        <taxon>Saintgironsvirus LE1</taxon>
    </lineage>
</organism>
<feature type="compositionally biased region" description="Basic and acidic residues" evidence="1">
    <location>
        <begin position="381"/>
        <end position="394"/>
    </location>
</feature>